<comment type="caution">
    <text evidence="1">The sequence shown here is derived from an EMBL/GenBank/DDBJ whole genome shotgun (WGS) entry which is preliminary data.</text>
</comment>
<evidence type="ECO:0000313" key="1">
    <source>
        <dbReference type="EMBL" id="KAJ6994912.1"/>
    </source>
</evidence>
<gene>
    <name evidence="1" type="ORF">NC653_017637</name>
</gene>
<protein>
    <submittedName>
        <fullName evidence="1">Uncharacterized protein</fullName>
    </submittedName>
</protein>
<dbReference type="Proteomes" id="UP001164929">
    <property type="component" value="Chromosome 6"/>
</dbReference>
<keyword evidence="2" id="KW-1185">Reference proteome</keyword>
<accession>A0AAD6QR79</accession>
<dbReference type="EMBL" id="JAQIZT010000006">
    <property type="protein sequence ID" value="KAJ6994912.1"/>
    <property type="molecule type" value="Genomic_DNA"/>
</dbReference>
<dbReference type="AlphaFoldDB" id="A0AAD6QR79"/>
<name>A0AAD6QR79_9ROSI</name>
<organism evidence="1 2">
    <name type="scientific">Populus alba x Populus x berolinensis</name>
    <dbReference type="NCBI Taxonomy" id="444605"/>
    <lineage>
        <taxon>Eukaryota</taxon>
        <taxon>Viridiplantae</taxon>
        <taxon>Streptophyta</taxon>
        <taxon>Embryophyta</taxon>
        <taxon>Tracheophyta</taxon>
        <taxon>Spermatophyta</taxon>
        <taxon>Magnoliopsida</taxon>
        <taxon>eudicotyledons</taxon>
        <taxon>Gunneridae</taxon>
        <taxon>Pentapetalae</taxon>
        <taxon>rosids</taxon>
        <taxon>fabids</taxon>
        <taxon>Malpighiales</taxon>
        <taxon>Salicaceae</taxon>
        <taxon>Saliceae</taxon>
        <taxon>Populus</taxon>
    </lineage>
</organism>
<sequence>MGLDKSPNPNGLNMKSYQQFWDLIRAYITNACRGWLASKTFPLSLVETLVVLILKVENHNQ</sequence>
<proteinExistence type="predicted"/>
<evidence type="ECO:0000313" key="2">
    <source>
        <dbReference type="Proteomes" id="UP001164929"/>
    </source>
</evidence>
<reference evidence="1" key="1">
    <citation type="journal article" date="2023" name="Mol. Ecol. Resour.">
        <title>Chromosome-level genome assembly of a triploid poplar Populus alba 'Berolinensis'.</title>
        <authorList>
            <person name="Chen S."/>
            <person name="Yu Y."/>
            <person name="Wang X."/>
            <person name="Wang S."/>
            <person name="Zhang T."/>
            <person name="Zhou Y."/>
            <person name="He R."/>
            <person name="Meng N."/>
            <person name="Wang Y."/>
            <person name="Liu W."/>
            <person name="Liu Z."/>
            <person name="Liu J."/>
            <person name="Guo Q."/>
            <person name="Huang H."/>
            <person name="Sederoff R.R."/>
            <person name="Wang G."/>
            <person name="Qu G."/>
            <person name="Chen S."/>
        </authorList>
    </citation>
    <scope>NUCLEOTIDE SEQUENCE</scope>
    <source>
        <strain evidence="1">SC-2020</strain>
    </source>
</reference>